<evidence type="ECO:0000256" key="5">
    <source>
        <dbReference type="SAM" id="Phobius"/>
    </source>
</evidence>
<dbReference type="Proteomes" id="UP000076066">
    <property type="component" value="Chromosome"/>
</dbReference>
<name>A0A143DDK3_9PROT</name>
<feature type="transmembrane region" description="Helical" evidence="5">
    <location>
        <begin position="346"/>
        <end position="362"/>
    </location>
</feature>
<feature type="transmembrane region" description="Helical" evidence="5">
    <location>
        <begin position="48"/>
        <end position="68"/>
    </location>
</feature>
<keyword evidence="2 5" id="KW-0812">Transmembrane</keyword>
<organism evidence="7 8">
    <name type="scientific">Haematospirillum jordaniae</name>
    <dbReference type="NCBI Taxonomy" id="1549855"/>
    <lineage>
        <taxon>Bacteria</taxon>
        <taxon>Pseudomonadati</taxon>
        <taxon>Pseudomonadota</taxon>
        <taxon>Alphaproteobacteria</taxon>
        <taxon>Rhodospirillales</taxon>
        <taxon>Novispirillaceae</taxon>
        <taxon>Haematospirillum</taxon>
    </lineage>
</organism>
<evidence type="ECO:0000313" key="8">
    <source>
        <dbReference type="Proteomes" id="UP000076066"/>
    </source>
</evidence>
<dbReference type="GO" id="GO:0016020">
    <property type="term" value="C:membrane"/>
    <property type="evidence" value="ECO:0007669"/>
    <property type="project" value="UniProtKB-SubCell"/>
</dbReference>
<evidence type="ECO:0000256" key="4">
    <source>
        <dbReference type="ARBA" id="ARBA00023136"/>
    </source>
</evidence>
<feature type="transmembrane region" description="Helical" evidence="5">
    <location>
        <begin position="75"/>
        <end position="96"/>
    </location>
</feature>
<feature type="domain" description="O-antigen ligase-related" evidence="6">
    <location>
        <begin position="179"/>
        <end position="328"/>
    </location>
</feature>
<evidence type="ECO:0000256" key="1">
    <source>
        <dbReference type="ARBA" id="ARBA00004141"/>
    </source>
</evidence>
<dbReference type="GeneID" id="53316711"/>
<protein>
    <recommendedName>
        <fullName evidence="6">O-antigen ligase-related domain-containing protein</fullName>
    </recommendedName>
</protein>
<dbReference type="PANTHER" id="PTHR37422:SF13">
    <property type="entry name" value="LIPOPOLYSACCHARIDE BIOSYNTHESIS PROTEIN PA4999-RELATED"/>
    <property type="match status" value="1"/>
</dbReference>
<dbReference type="AlphaFoldDB" id="A0A143DDK3"/>
<dbReference type="PANTHER" id="PTHR37422">
    <property type="entry name" value="TEICHURONIC ACID BIOSYNTHESIS PROTEIN TUAE"/>
    <property type="match status" value="1"/>
</dbReference>
<evidence type="ECO:0000313" key="7">
    <source>
        <dbReference type="EMBL" id="AMW34812.1"/>
    </source>
</evidence>
<dbReference type="InterPro" id="IPR051533">
    <property type="entry name" value="WaaL-like"/>
</dbReference>
<keyword evidence="3 5" id="KW-1133">Transmembrane helix</keyword>
<gene>
    <name evidence="7" type="ORF">AY555_06025</name>
</gene>
<feature type="transmembrane region" description="Helical" evidence="5">
    <location>
        <begin position="142"/>
        <end position="166"/>
    </location>
</feature>
<dbReference type="KEGG" id="hjo:AY555_06025"/>
<feature type="transmembrane region" description="Helical" evidence="5">
    <location>
        <begin position="314"/>
        <end position="334"/>
    </location>
</feature>
<dbReference type="RefSeq" id="WP_066134734.1">
    <property type="nucleotide sequence ID" value="NZ_CP014525.1"/>
</dbReference>
<accession>A0A143DDK3</accession>
<sequence>MPARRLLLIPLAPAIGFIAPKGLWILVMLTALWGLWHVRPSIKELWSYNPWLWSLFLAGLALSPLSLIPGHSAVVALRLLLLTLCGTAIAMAMMRLDIRQRGTLALVTLGVATGIGAIALVDMQTGGMLSIPWRKTVHIDALVVGIPYSRGAAFLALLLLPCAFAGWQGGWRRSSITIAFLALTVLSQHSSETAIGAVLLGGTAAAMIRVLPALWRLVPVALATGLLLMPLLAPSQNSPAYCFFVERAPSMAHRTMIWTFTTGKIQEQPLIGYGLEAERIIEGGNDTIAMIRCHDGATLGHLEAMPLHPHNGPLHIWFDLGLVGAVLAAAALFFALRRIPPGTPRVAATGGAVTAFVIASLGYGLWQTWFVCALWLALLFLIPLQQENRTVPEDGNLDTAAAS</sequence>
<keyword evidence="4 5" id="KW-0472">Membrane</keyword>
<dbReference type="Pfam" id="PF04932">
    <property type="entry name" value="Wzy_C"/>
    <property type="match status" value="1"/>
</dbReference>
<dbReference type="STRING" id="1549855.AY555_06025"/>
<evidence type="ECO:0000256" key="2">
    <source>
        <dbReference type="ARBA" id="ARBA00022692"/>
    </source>
</evidence>
<feature type="transmembrane region" description="Helical" evidence="5">
    <location>
        <begin position="213"/>
        <end position="233"/>
    </location>
</feature>
<feature type="transmembrane region" description="Helical" evidence="5">
    <location>
        <begin position="7"/>
        <end position="36"/>
    </location>
</feature>
<feature type="transmembrane region" description="Helical" evidence="5">
    <location>
        <begin position="102"/>
        <end position="121"/>
    </location>
</feature>
<keyword evidence="8" id="KW-1185">Reference proteome</keyword>
<dbReference type="EMBL" id="CP014525">
    <property type="protein sequence ID" value="AMW34812.1"/>
    <property type="molecule type" value="Genomic_DNA"/>
</dbReference>
<evidence type="ECO:0000259" key="6">
    <source>
        <dbReference type="Pfam" id="PF04932"/>
    </source>
</evidence>
<dbReference type="OrthoDB" id="8050531at2"/>
<comment type="subcellular location">
    <subcellularLocation>
        <location evidence="1">Membrane</location>
        <topology evidence="1">Multi-pass membrane protein</topology>
    </subcellularLocation>
</comment>
<proteinExistence type="predicted"/>
<reference evidence="7 8" key="1">
    <citation type="submission" date="2016-02" db="EMBL/GenBank/DDBJ databases">
        <title>Complete Genome of H5569, the type strain of the newly described species Haematospirillium jordaniae.</title>
        <authorList>
            <person name="Nicholson A.C."/>
            <person name="Humrighouse B.W."/>
            <person name="Loparov V."/>
            <person name="McQuiston J.R."/>
        </authorList>
    </citation>
    <scope>NUCLEOTIDE SEQUENCE [LARGE SCALE GENOMIC DNA]</scope>
    <source>
        <strain evidence="7 8">H5569</strain>
    </source>
</reference>
<evidence type="ECO:0000256" key="3">
    <source>
        <dbReference type="ARBA" id="ARBA00022989"/>
    </source>
</evidence>
<dbReference type="InterPro" id="IPR007016">
    <property type="entry name" value="O-antigen_ligase-rel_domated"/>
</dbReference>